<reference evidence="1 2" key="1">
    <citation type="journal article" date="2014" name="Nat. Commun.">
        <title>Multiple recent horizontal transfers of a large genomic region in cheese making fungi.</title>
        <authorList>
            <person name="Cheeseman K."/>
            <person name="Ropars J."/>
            <person name="Renault P."/>
            <person name="Dupont J."/>
            <person name="Gouzy J."/>
            <person name="Branca A."/>
            <person name="Abraham A.L."/>
            <person name="Ceppi M."/>
            <person name="Conseiller E."/>
            <person name="Debuchy R."/>
            <person name="Malagnac F."/>
            <person name="Goarin A."/>
            <person name="Silar P."/>
            <person name="Lacoste S."/>
            <person name="Sallet E."/>
            <person name="Bensimon A."/>
            <person name="Giraud T."/>
            <person name="Brygoo Y."/>
        </authorList>
    </citation>
    <scope>NUCLEOTIDE SEQUENCE [LARGE SCALE GENOMIC DNA]</scope>
    <source>
        <strain evidence="2">FM 013</strain>
    </source>
</reference>
<organism evidence="1 2">
    <name type="scientific">Penicillium camemberti (strain FM 013)</name>
    <dbReference type="NCBI Taxonomy" id="1429867"/>
    <lineage>
        <taxon>Eukaryota</taxon>
        <taxon>Fungi</taxon>
        <taxon>Dikarya</taxon>
        <taxon>Ascomycota</taxon>
        <taxon>Pezizomycotina</taxon>
        <taxon>Eurotiomycetes</taxon>
        <taxon>Eurotiomycetidae</taxon>
        <taxon>Eurotiales</taxon>
        <taxon>Aspergillaceae</taxon>
        <taxon>Penicillium</taxon>
    </lineage>
</organism>
<accession>A0A0G4NVK9</accession>
<keyword evidence="2" id="KW-1185">Reference proteome</keyword>
<sequence>MVSDPREELWVHSKVSTCQIRKEPDPQPHRVSHSLQFQPQINHGRATRSSHLRLTWWRCRLLTFERRLRLCLT</sequence>
<dbReference type="EMBL" id="HG793134">
    <property type="protein sequence ID" value="CRL18085.1"/>
    <property type="molecule type" value="Genomic_DNA"/>
</dbReference>
<evidence type="ECO:0000313" key="1">
    <source>
        <dbReference type="EMBL" id="CRL18085.1"/>
    </source>
</evidence>
<proteinExistence type="predicted"/>
<gene>
    <name evidence="1" type="ORF">PCAMFM013_S001g001045</name>
</gene>
<dbReference type="AlphaFoldDB" id="A0A0G4NVK9"/>
<protein>
    <submittedName>
        <fullName evidence="1">Str. FM013</fullName>
    </submittedName>
</protein>
<dbReference type="Proteomes" id="UP000053732">
    <property type="component" value="Unassembled WGS sequence"/>
</dbReference>
<name>A0A0G4NVK9_PENC3</name>
<evidence type="ECO:0000313" key="2">
    <source>
        <dbReference type="Proteomes" id="UP000053732"/>
    </source>
</evidence>